<dbReference type="Proteomes" id="UP000427716">
    <property type="component" value="Chromosome"/>
</dbReference>
<proteinExistence type="predicted"/>
<name>A0A6I6D244_9GAMM</name>
<dbReference type="SUPFAM" id="SSF54001">
    <property type="entry name" value="Cysteine proteinases"/>
    <property type="match status" value="1"/>
</dbReference>
<dbReference type="Gene3D" id="3.90.1720.10">
    <property type="entry name" value="endopeptidase domain like (from Nostoc punctiforme)"/>
    <property type="match status" value="1"/>
</dbReference>
<dbReference type="InterPro" id="IPR038765">
    <property type="entry name" value="Papain-like_cys_pep_sf"/>
</dbReference>
<keyword evidence="3" id="KW-1185">Reference proteome</keyword>
<dbReference type="EMBL" id="CP046415">
    <property type="protein sequence ID" value="QGT78958.1"/>
    <property type="molecule type" value="Genomic_DNA"/>
</dbReference>
<evidence type="ECO:0000313" key="3">
    <source>
        <dbReference type="Proteomes" id="UP000427716"/>
    </source>
</evidence>
<protein>
    <recommendedName>
        <fullName evidence="4">YiiX family permuted papain-like enzyme</fullName>
    </recommendedName>
</protein>
<evidence type="ECO:0000256" key="1">
    <source>
        <dbReference type="SAM" id="MobiDB-lite"/>
    </source>
</evidence>
<feature type="region of interest" description="Disordered" evidence="1">
    <location>
        <begin position="1"/>
        <end position="45"/>
    </location>
</feature>
<feature type="compositionally biased region" description="Basic and acidic residues" evidence="1">
    <location>
        <begin position="1"/>
        <end position="28"/>
    </location>
</feature>
<sequence length="319" mass="35173">MGRTSSRIDPRKTEDDSSEDREGCWPDRRGRRAGIGRGRLFEPQGRFPGHLREELRRCRGLCLHGRAAGQEPQRGAVRRAGQADARGGCLPRADRHPPGPEHLPGDHDRRQAVRSESLIARAVALLLALIALPLQAGGTSPDTPTAPPLQTGDIVLTGNDGAWAFLARRFAEHDPRWSHVGMVVRDGDDLEVVHMDGSPLGGHIRREPLARFTGQAQLSRLVRPALNDGQRRQLRAWLDGHLARNTAFDTRFRLDDRPAMYCSELVWRGLRRVGGLPAGWELPTVGGRAFVPVDRLVELDASGRSAARSVPRADHLSAR</sequence>
<feature type="region of interest" description="Disordered" evidence="1">
    <location>
        <begin position="68"/>
        <end position="111"/>
    </location>
</feature>
<dbReference type="KEGG" id="ghl:GM160_08650"/>
<reference evidence="2 3" key="1">
    <citation type="submission" date="2019-11" db="EMBL/GenBank/DDBJ databases">
        <authorList>
            <person name="Zhang J."/>
            <person name="Sun C."/>
        </authorList>
    </citation>
    <scope>NUCLEOTIDE SEQUENCE [LARGE SCALE GENOMIC DNA]</scope>
    <source>
        <strain evidence="3">sp2</strain>
    </source>
</reference>
<accession>A0A6I6D244</accession>
<dbReference type="AlphaFoldDB" id="A0A6I6D244"/>
<evidence type="ECO:0008006" key="4">
    <source>
        <dbReference type="Google" id="ProtNLM"/>
    </source>
</evidence>
<evidence type="ECO:0000313" key="2">
    <source>
        <dbReference type="EMBL" id="QGT78958.1"/>
    </source>
</evidence>
<feature type="compositionally biased region" description="Basic and acidic residues" evidence="1">
    <location>
        <begin position="92"/>
        <end position="111"/>
    </location>
</feature>
<organism evidence="2 3">
    <name type="scientific">Guyparkeria halophila</name>
    <dbReference type="NCBI Taxonomy" id="47960"/>
    <lineage>
        <taxon>Bacteria</taxon>
        <taxon>Pseudomonadati</taxon>
        <taxon>Pseudomonadota</taxon>
        <taxon>Gammaproteobacteria</taxon>
        <taxon>Chromatiales</taxon>
        <taxon>Thioalkalibacteraceae</taxon>
        <taxon>Guyparkeria</taxon>
    </lineage>
</organism>
<gene>
    <name evidence="2" type="ORF">GM160_08650</name>
</gene>